<evidence type="ECO:0000256" key="2">
    <source>
        <dbReference type="ARBA" id="ARBA00022598"/>
    </source>
</evidence>
<dbReference type="Gene3D" id="3.30.1490.20">
    <property type="entry name" value="ATP-grasp fold, A domain"/>
    <property type="match status" value="1"/>
</dbReference>
<organism evidence="6 7">
    <name type="scientific">Salisediminibacterium beveridgei</name>
    <dbReference type="NCBI Taxonomy" id="632773"/>
    <lineage>
        <taxon>Bacteria</taxon>
        <taxon>Bacillati</taxon>
        <taxon>Bacillota</taxon>
        <taxon>Bacilli</taxon>
        <taxon>Bacillales</taxon>
        <taxon>Bacillaceae</taxon>
        <taxon>Salisediminibacterium</taxon>
    </lineage>
</organism>
<keyword evidence="4" id="KW-0547">Nucleotide-binding</keyword>
<gene>
    <name evidence="6" type="ORF">BBEV_2606</name>
</gene>
<dbReference type="RefSeq" id="WP_069365870.1">
    <property type="nucleotide sequence ID" value="NZ_CP012502.1"/>
</dbReference>
<dbReference type="InterPro" id="IPR016185">
    <property type="entry name" value="PreATP-grasp_dom_sf"/>
</dbReference>
<dbReference type="GO" id="GO:0005524">
    <property type="term" value="F:ATP binding"/>
    <property type="evidence" value="ECO:0007669"/>
    <property type="project" value="UniProtKB-UniRule"/>
</dbReference>
<protein>
    <recommendedName>
        <fullName evidence="5">ATP-grasp domain-containing protein</fullName>
    </recommendedName>
</protein>
<name>A0A1D7QY55_9BACI</name>
<feature type="domain" description="ATP-grasp" evidence="5">
    <location>
        <begin position="119"/>
        <end position="320"/>
    </location>
</feature>
<dbReference type="AlphaFoldDB" id="A0A1D7QY55"/>
<dbReference type="InterPro" id="IPR013815">
    <property type="entry name" value="ATP_grasp_subdomain_1"/>
</dbReference>
<dbReference type="InterPro" id="IPR011095">
    <property type="entry name" value="Dala_Dala_lig_C"/>
</dbReference>
<evidence type="ECO:0000313" key="7">
    <source>
        <dbReference type="Proteomes" id="UP000094463"/>
    </source>
</evidence>
<dbReference type="PANTHER" id="PTHR23132:SF23">
    <property type="entry name" value="D-ALANINE--D-ALANINE LIGASE B"/>
    <property type="match status" value="1"/>
</dbReference>
<dbReference type="PROSITE" id="PS50975">
    <property type="entry name" value="ATP_GRASP"/>
    <property type="match status" value="1"/>
</dbReference>
<evidence type="ECO:0000256" key="3">
    <source>
        <dbReference type="ARBA" id="ARBA00023316"/>
    </source>
</evidence>
<dbReference type="Gene3D" id="3.30.70.360">
    <property type="match status" value="1"/>
</dbReference>
<dbReference type="InterPro" id="IPR011761">
    <property type="entry name" value="ATP-grasp"/>
</dbReference>
<dbReference type="SUPFAM" id="SSF52440">
    <property type="entry name" value="PreATP-grasp domain"/>
    <property type="match status" value="1"/>
</dbReference>
<dbReference type="PANTHER" id="PTHR23132">
    <property type="entry name" value="D-ALANINE--D-ALANINE LIGASE"/>
    <property type="match status" value="1"/>
</dbReference>
<dbReference type="Gene3D" id="3.40.630.10">
    <property type="entry name" value="Zn peptidases"/>
    <property type="match status" value="1"/>
</dbReference>
<dbReference type="InterPro" id="IPR002933">
    <property type="entry name" value="Peptidase_M20"/>
</dbReference>
<dbReference type="SUPFAM" id="SSF53187">
    <property type="entry name" value="Zn-dependent exopeptidases"/>
    <property type="match status" value="1"/>
</dbReference>
<keyword evidence="3" id="KW-0961">Cell wall biogenesis/degradation</keyword>
<dbReference type="Pfam" id="PF07478">
    <property type="entry name" value="Dala_Dala_lig_C"/>
    <property type="match status" value="1"/>
</dbReference>
<dbReference type="OrthoDB" id="9813261at2"/>
<evidence type="ECO:0000256" key="1">
    <source>
        <dbReference type="ARBA" id="ARBA00010871"/>
    </source>
</evidence>
<reference evidence="6 7" key="1">
    <citation type="submission" date="2015-08" db="EMBL/GenBank/DDBJ databases">
        <title>The complete genome sequence of Bacillus beveridgei MLTeJB.</title>
        <authorList>
            <person name="Hanson T.E."/>
            <person name="Mesa C."/>
            <person name="Basesman S.M."/>
            <person name="Oremland R.S."/>
        </authorList>
    </citation>
    <scope>NUCLEOTIDE SEQUENCE [LARGE SCALE GENOMIC DNA]</scope>
    <source>
        <strain evidence="6 7">MLTeJB</strain>
    </source>
</reference>
<evidence type="ECO:0000259" key="5">
    <source>
        <dbReference type="PROSITE" id="PS50975"/>
    </source>
</evidence>
<dbReference type="GO" id="GO:0008716">
    <property type="term" value="F:D-alanine-D-alanine ligase activity"/>
    <property type="evidence" value="ECO:0007669"/>
    <property type="project" value="InterPro"/>
</dbReference>
<dbReference type="Gene3D" id="3.40.50.20">
    <property type="match status" value="1"/>
</dbReference>
<comment type="similarity">
    <text evidence="1">Belongs to the D-alanine--D-alanine ligase family.</text>
</comment>
<dbReference type="SUPFAM" id="SSF56059">
    <property type="entry name" value="Glutathione synthetase ATP-binding domain-like"/>
    <property type="match status" value="1"/>
</dbReference>
<evidence type="ECO:0000256" key="4">
    <source>
        <dbReference type="PROSITE-ProRule" id="PRU00409"/>
    </source>
</evidence>
<dbReference type="EMBL" id="CP012502">
    <property type="protein sequence ID" value="AOM83945.1"/>
    <property type="molecule type" value="Genomic_DNA"/>
</dbReference>
<keyword evidence="2" id="KW-0436">Ligase</keyword>
<keyword evidence="4" id="KW-0067">ATP-binding</keyword>
<dbReference type="Gene3D" id="3.30.470.20">
    <property type="entry name" value="ATP-grasp fold, B domain"/>
    <property type="match status" value="1"/>
</dbReference>
<accession>A0A1D7QY55</accession>
<sequence>MKIAIVYNRESQAVINLFGTPNREKYGLETIKKIKDGLQTLGHQVKTFEGDKNIIQKLEEYMPSVISGERPGLVFNLSYGIQGKGRYMHVPGILEMIGVPYVGSGPETHAMALDKVVTKMILLQKGLPTPRFAELEKPDSPITAELTYPLIVKPKNEAVSFGLKIVHNEEELREGVKIIYDNFHSPTLVEEYIEGREVNVGLLGNSPVQALPAVELTFGEGPQIYTYEDKTSGQGSRVQKVCPAPLGDELTAKVQKLAIDTFHALNCFDTARVDFRIDKDGNPYILEVNSMASLGADGSFVYAAQTLGMSYAEIMNRIVEVTSERYFGPQFVVSADESGEKKGMDLFEVITKNRSGLEKDLKMWTNMSSRTEDPVGLSSVRKKIEERAAKLGLQLNKQYTNGRSAWTWETKKGFKDGTLLVVPIDVPGDRTGYPVPYRTEQEWIYGEGVASSRGGLTTMFHALTALKDTKKLSPRKIGVFFYADEGRGMRYSTAAFEQAVEHAGEVIVLQPGFMEGKIVDQRRGFKQFNVIVEGDPVRMGKSTRDPDVLTYFIKRADELQSLSNRRKKLAVAMQDVKSERYSVLMPHRVVATFSITYIDPELARQAEKQLRETFNSNGTSIRTYVEEIVDRKPMSRKKNHPLRDRLHELSESWNIPYGTESSLLPSAAGIVPKDIPAICGFAPASKDLFTPNEALHRRELAQRTLLLALHLEGE</sequence>
<dbReference type="STRING" id="632773.BBEV_2606"/>
<dbReference type="GO" id="GO:0046872">
    <property type="term" value="F:metal ion binding"/>
    <property type="evidence" value="ECO:0007669"/>
    <property type="project" value="InterPro"/>
</dbReference>
<dbReference type="GO" id="GO:0016787">
    <property type="term" value="F:hydrolase activity"/>
    <property type="evidence" value="ECO:0007669"/>
    <property type="project" value="InterPro"/>
</dbReference>
<proteinExistence type="inferred from homology"/>
<dbReference type="PATRIC" id="fig|632773.3.peg.2739"/>
<dbReference type="Proteomes" id="UP000094463">
    <property type="component" value="Chromosome"/>
</dbReference>
<keyword evidence="7" id="KW-1185">Reference proteome</keyword>
<dbReference type="KEGG" id="bbev:BBEV_2606"/>
<evidence type="ECO:0000313" key="6">
    <source>
        <dbReference type="EMBL" id="AOM83945.1"/>
    </source>
</evidence>
<dbReference type="Pfam" id="PF01546">
    <property type="entry name" value="Peptidase_M20"/>
    <property type="match status" value="1"/>
</dbReference>
<dbReference type="GO" id="GO:0071555">
    <property type="term" value="P:cell wall organization"/>
    <property type="evidence" value="ECO:0007669"/>
    <property type="project" value="UniProtKB-KW"/>
</dbReference>